<dbReference type="RefSeq" id="WP_270075455.1">
    <property type="nucleotide sequence ID" value="NZ_CP115174.1"/>
</dbReference>
<dbReference type="Gene3D" id="2.30.42.10">
    <property type="match status" value="1"/>
</dbReference>
<organism evidence="9 10">
    <name type="scientific">Sphingomonas abietis</name>
    <dbReference type="NCBI Taxonomy" id="3012344"/>
    <lineage>
        <taxon>Bacteria</taxon>
        <taxon>Pseudomonadati</taxon>
        <taxon>Pseudomonadota</taxon>
        <taxon>Alphaproteobacteria</taxon>
        <taxon>Sphingomonadales</taxon>
        <taxon>Sphingomonadaceae</taxon>
        <taxon>Sphingomonas</taxon>
    </lineage>
</organism>
<dbReference type="CDD" id="cd07342">
    <property type="entry name" value="M48C_Oma1_like"/>
    <property type="match status" value="1"/>
</dbReference>
<dbReference type="SUPFAM" id="SSF50156">
    <property type="entry name" value="PDZ domain-like"/>
    <property type="match status" value="1"/>
</dbReference>
<proteinExistence type="inferred from homology"/>
<dbReference type="InterPro" id="IPR001915">
    <property type="entry name" value="Peptidase_M48"/>
</dbReference>
<accession>A0ABY7NJ12</accession>
<keyword evidence="4 6" id="KW-0862">Zinc</keyword>
<dbReference type="InterPro" id="IPR036034">
    <property type="entry name" value="PDZ_sf"/>
</dbReference>
<gene>
    <name evidence="9" type="ORF">PBT88_11330</name>
</gene>
<keyword evidence="5 6" id="KW-0482">Metalloprotease</keyword>
<dbReference type="PANTHER" id="PTHR22726:SF1">
    <property type="entry name" value="METALLOENDOPEPTIDASE OMA1, MITOCHONDRIAL"/>
    <property type="match status" value="1"/>
</dbReference>
<keyword evidence="3 6" id="KW-0378">Hydrolase</keyword>
<evidence type="ECO:0000256" key="3">
    <source>
        <dbReference type="ARBA" id="ARBA00022801"/>
    </source>
</evidence>
<dbReference type="PANTHER" id="PTHR22726">
    <property type="entry name" value="METALLOENDOPEPTIDASE OMA1"/>
    <property type="match status" value="1"/>
</dbReference>
<feature type="domain" description="Peptidase M48" evidence="8">
    <location>
        <begin position="186"/>
        <end position="226"/>
    </location>
</feature>
<feature type="compositionally biased region" description="Basic and acidic residues" evidence="7">
    <location>
        <begin position="303"/>
        <end position="318"/>
    </location>
</feature>
<evidence type="ECO:0000256" key="5">
    <source>
        <dbReference type="ARBA" id="ARBA00023049"/>
    </source>
</evidence>
<evidence type="ECO:0000313" key="9">
    <source>
        <dbReference type="EMBL" id="WBO20805.1"/>
    </source>
</evidence>
<comment type="cofactor">
    <cofactor evidence="6">
        <name>Zn(2+)</name>
        <dbReference type="ChEBI" id="CHEBI:29105"/>
    </cofactor>
    <text evidence="6">Binds 1 zinc ion per subunit.</text>
</comment>
<keyword evidence="1 6" id="KW-0645">Protease</keyword>
<dbReference type="EMBL" id="CP115174">
    <property type="protein sequence ID" value="WBO20805.1"/>
    <property type="molecule type" value="Genomic_DNA"/>
</dbReference>
<dbReference type="Pfam" id="PF01435">
    <property type="entry name" value="Peptidase_M48"/>
    <property type="match status" value="2"/>
</dbReference>
<protein>
    <submittedName>
        <fullName evidence="9">M48 family metallopeptidase</fullName>
    </submittedName>
</protein>
<keyword evidence="2" id="KW-0479">Metal-binding</keyword>
<evidence type="ECO:0000313" key="10">
    <source>
        <dbReference type="Proteomes" id="UP001210865"/>
    </source>
</evidence>
<feature type="region of interest" description="Disordered" evidence="7">
    <location>
        <begin position="293"/>
        <end position="332"/>
    </location>
</feature>
<evidence type="ECO:0000259" key="8">
    <source>
        <dbReference type="Pfam" id="PF01435"/>
    </source>
</evidence>
<keyword evidence="10" id="KW-1185">Reference proteome</keyword>
<sequence length="332" mass="35167">MAITAGALAAAAPPPPMPPMPVDPELAASLQALAAKDLRVATVAYRLQTGGRAHCPRHTRLSGLVVQDASQYRADLRPAVAQLFGLTDLPTVTAVVPDSAGAGAGIQVGDGILLMNGQRLADELPGVTKRSADGSRFSALLDRLDTAFAAGPVTLELRRDGQPLTVTVNGADACRSAVQLDLSGARNASADGRIVSVSQGVLDFTRDDDELAFVIGHELSHNILGHRDFLDTAHVSDGVLRGIGRNGARIRDTERQADYFGVYLTAWAGYDPHAAARFWKRMAHADPLGGLFSDGTHPGNGARVRDLERAADEIDAKRAAGQPLDPHYQRKR</sequence>
<evidence type="ECO:0000256" key="6">
    <source>
        <dbReference type="RuleBase" id="RU003983"/>
    </source>
</evidence>
<dbReference type="Proteomes" id="UP001210865">
    <property type="component" value="Chromosome"/>
</dbReference>
<name>A0ABY7NJ12_9SPHN</name>
<evidence type="ECO:0000256" key="4">
    <source>
        <dbReference type="ARBA" id="ARBA00022833"/>
    </source>
</evidence>
<reference evidence="9 10" key="1">
    <citation type="submission" date="2022-12" db="EMBL/GenBank/DDBJ databases">
        <title>Sphingomonas abieness sp. nov., an endophytic bacterium isolated from Abies koreana.</title>
        <authorList>
            <person name="Jiang L."/>
            <person name="Lee J."/>
        </authorList>
    </citation>
    <scope>NUCLEOTIDE SEQUENCE [LARGE SCALE GENOMIC DNA]</scope>
    <source>
        <strain evidence="10">PAMB 00755</strain>
    </source>
</reference>
<dbReference type="InterPro" id="IPR051156">
    <property type="entry name" value="Mito/Outer_Membr_Metalloprot"/>
</dbReference>
<comment type="similarity">
    <text evidence="6">Belongs to the peptidase M48 family.</text>
</comment>
<evidence type="ECO:0000256" key="2">
    <source>
        <dbReference type="ARBA" id="ARBA00022723"/>
    </source>
</evidence>
<evidence type="ECO:0000256" key="1">
    <source>
        <dbReference type="ARBA" id="ARBA00022670"/>
    </source>
</evidence>
<feature type="domain" description="Peptidase M48" evidence="8">
    <location>
        <begin position="251"/>
        <end position="309"/>
    </location>
</feature>
<evidence type="ECO:0000256" key="7">
    <source>
        <dbReference type="SAM" id="MobiDB-lite"/>
    </source>
</evidence>